<reference evidence="2" key="1">
    <citation type="submission" date="2018-08" db="EMBL/GenBank/DDBJ databases">
        <authorList>
            <person name="Grouzdev D.S."/>
            <person name="Krutkina M.S."/>
        </authorList>
    </citation>
    <scope>NUCLEOTIDE SEQUENCE [LARGE SCALE GENOMIC DNA]</scope>
    <source>
        <strain evidence="2">4-11</strain>
    </source>
</reference>
<accession>A0A372MG01</accession>
<gene>
    <name evidence="1" type="ORF">DYP60_10360</name>
</gene>
<dbReference type="EMBL" id="QUWK01000010">
    <property type="protein sequence ID" value="RFU94363.1"/>
    <property type="molecule type" value="Genomic_DNA"/>
</dbReference>
<dbReference type="OrthoDB" id="6293663at2"/>
<dbReference type="GO" id="GO:0003677">
    <property type="term" value="F:DNA binding"/>
    <property type="evidence" value="ECO:0007669"/>
    <property type="project" value="UniProtKB-KW"/>
</dbReference>
<reference evidence="1 2" key="2">
    <citation type="submission" date="2018-09" db="EMBL/GenBank/DDBJ databases">
        <title>Genome of Sphaerochaeta halotolerans strain 4-11.</title>
        <authorList>
            <person name="Nazina T.N."/>
            <person name="Sokolova D.S."/>
        </authorList>
    </citation>
    <scope>NUCLEOTIDE SEQUENCE [LARGE SCALE GENOMIC DNA]</scope>
    <source>
        <strain evidence="1 2">4-11</strain>
    </source>
</reference>
<dbReference type="InterPro" id="IPR018652">
    <property type="entry name" value="DUF2082_NA-bd_Znr"/>
</dbReference>
<dbReference type="Proteomes" id="UP000264002">
    <property type="component" value="Unassembled WGS sequence"/>
</dbReference>
<dbReference type="Pfam" id="PF09855">
    <property type="entry name" value="Zn_ribbon_13"/>
    <property type="match status" value="1"/>
</dbReference>
<evidence type="ECO:0000313" key="2">
    <source>
        <dbReference type="Proteomes" id="UP000264002"/>
    </source>
</evidence>
<keyword evidence="2" id="KW-1185">Reference proteome</keyword>
<evidence type="ECO:0000313" key="1">
    <source>
        <dbReference type="EMBL" id="RFU94363.1"/>
    </source>
</evidence>
<protein>
    <submittedName>
        <fullName evidence="1">DNA-binding protein</fullName>
    </submittedName>
</protein>
<organism evidence="1 2">
    <name type="scientific">Sphaerochaeta halotolerans</name>
    <dbReference type="NCBI Taxonomy" id="2293840"/>
    <lineage>
        <taxon>Bacteria</taxon>
        <taxon>Pseudomonadati</taxon>
        <taxon>Spirochaetota</taxon>
        <taxon>Spirochaetia</taxon>
        <taxon>Spirochaetales</taxon>
        <taxon>Sphaerochaetaceae</taxon>
        <taxon>Sphaerochaeta</taxon>
    </lineage>
</organism>
<dbReference type="AlphaFoldDB" id="A0A372MG01"/>
<proteinExistence type="predicted"/>
<keyword evidence="1" id="KW-0238">DNA-binding</keyword>
<name>A0A372MG01_9SPIR</name>
<sequence length="60" mass="7153">MLTCMEKKQYRCPKYGGNIAKIFDAQSKRFITIPCTRCGYTELFKQKGQTEWDIFDFFLN</sequence>
<comment type="caution">
    <text evidence="1">The sequence shown here is derived from an EMBL/GenBank/DDBJ whole genome shotgun (WGS) entry which is preliminary data.</text>
</comment>